<accession>A0A4Q7JD91</accession>
<organism evidence="1 2">
    <name type="scientific">Amycolatopsis suaedae</name>
    <dbReference type="NCBI Taxonomy" id="2510978"/>
    <lineage>
        <taxon>Bacteria</taxon>
        <taxon>Bacillati</taxon>
        <taxon>Actinomycetota</taxon>
        <taxon>Actinomycetes</taxon>
        <taxon>Pseudonocardiales</taxon>
        <taxon>Pseudonocardiaceae</taxon>
        <taxon>Amycolatopsis</taxon>
    </lineage>
</organism>
<keyword evidence="2" id="KW-1185">Reference proteome</keyword>
<dbReference type="RefSeq" id="WP_130474093.1">
    <property type="nucleotide sequence ID" value="NZ_SFCC01000002.1"/>
</dbReference>
<gene>
    <name evidence="1" type="ORF">EWH70_05355</name>
</gene>
<reference evidence="1 2" key="1">
    <citation type="submission" date="2019-02" db="EMBL/GenBank/DDBJ databases">
        <title>Draft genome sequence of Amycolatopsis sp. 8-3EHSu isolated from roots of Suaeda maritima.</title>
        <authorList>
            <person name="Duangmal K."/>
            <person name="Chantavorakit T."/>
        </authorList>
    </citation>
    <scope>NUCLEOTIDE SEQUENCE [LARGE SCALE GENOMIC DNA]</scope>
    <source>
        <strain evidence="1 2">8-3EHSu</strain>
    </source>
</reference>
<dbReference type="Proteomes" id="UP000292003">
    <property type="component" value="Unassembled WGS sequence"/>
</dbReference>
<dbReference type="PANTHER" id="PTHR42110:SF1">
    <property type="entry name" value="L-ASPARAGINASE, PUTATIVE (AFU_ORTHOLOGUE AFUA_3G11890)-RELATED"/>
    <property type="match status" value="1"/>
</dbReference>
<proteinExistence type="predicted"/>
<sequence>MNPALVEVVRSGFVESVHHGALVVLAPDGSVRLAVGDVDRPVYPRSSNKPLQALGMLRAGLEVDDADLAFASGSHNGEPAQVQRCLDMLARHGLDESALACPADYPLHEASRIDAVRAGGKRRSMMNCSGKHAAMISTCVTRGWQVEGYQDEKHELQRVIADTISDLAGEPIAATGVDGCGAALMAFSLTGLARAFSRLVTAPGGDERRVADAMRAHPWLVGGSGREDTMLMLSVPGLLAKGGAEGVHAIALPDGTAVALKVDDGGQRARNPLLVAALRALGAFPSNPAAASVLTGMGDGYGDVFGGGRPVGVLRVLPSVFAPLS</sequence>
<comment type="caution">
    <text evidence="1">The sequence shown here is derived from an EMBL/GenBank/DDBJ whole genome shotgun (WGS) entry which is preliminary data.</text>
</comment>
<dbReference type="PANTHER" id="PTHR42110">
    <property type="entry name" value="L-ASPARAGINASE, PUTATIVE (AFU_ORTHOLOGUE AFUA_3G11890)-RELATED"/>
    <property type="match status" value="1"/>
</dbReference>
<dbReference type="InterPro" id="IPR010349">
    <property type="entry name" value="Asparaginase_II"/>
</dbReference>
<protein>
    <submittedName>
        <fullName evidence="1">Asparaginase</fullName>
    </submittedName>
</protein>
<evidence type="ECO:0000313" key="1">
    <source>
        <dbReference type="EMBL" id="RZQ65307.1"/>
    </source>
</evidence>
<dbReference type="Pfam" id="PF06089">
    <property type="entry name" value="Asparaginase_II"/>
    <property type="match status" value="1"/>
</dbReference>
<name>A0A4Q7JD91_9PSEU</name>
<dbReference type="EMBL" id="SFCC01000002">
    <property type="protein sequence ID" value="RZQ65307.1"/>
    <property type="molecule type" value="Genomic_DNA"/>
</dbReference>
<dbReference type="AlphaFoldDB" id="A0A4Q7JD91"/>
<evidence type="ECO:0000313" key="2">
    <source>
        <dbReference type="Proteomes" id="UP000292003"/>
    </source>
</evidence>
<dbReference type="OrthoDB" id="9780674at2"/>